<dbReference type="GO" id="GO:0016853">
    <property type="term" value="F:isomerase activity"/>
    <property type="evidence" value="ECO:0007669"/>
    <property type="project" value="UniProtKB-KW"/>
</dbReference>
<dbReference type="InterPro" id="IPR036169">
    <property type="entry name" value="DXPR_C_sf"/>
</dbReference>
<evidence type="ECO:0000259" key="1">
    <source>
        <dbReference type="Pfam" id="PF13288"/>
    </source>
</evidence>
<dbReference type="EMBL" id="UGKQ01000007">
    <property type="protein sequence ID" value="STS80316.1"/>
    <property type="molecule type" value="Genomic_DNA"/>
</dbReference>
<reference evidence="2 3" key="1">
    <citation type="submission" date="2018-06" db="EMBL/GenBank/DDBJ databases">
        <authorList>
            <consortium name="Pathogen Informatics"/>
            <person name="Doyle S."/>
        </authorList>
    </citation>
    <scope>NUCLEOTIDE SEQUENCE [LARGE SCALE GENOMIC DNA]</scope>
    <source>
        <strain evidence="2 3">NCTC9140</strain>
    </source>
</reference>
<sequence>MVGQAATTTLNAANEESVAAFLHGDIRFTDIAAVNLAGAG</sequence>
<keyword evidence="2" id="KW-0413">Isomerase</keyword>
<gene>
    <name evidence="2" type="ORF">NCTC9140_02020</name>
</gene>
<protein>
    <submittedName>
        <fullName evidence="2">1-deoxy-D-xylulose 5-phosphate reductoisomerase</fullName>
    </submittedName>
</protein>
<feature type="domain" description="DXP reductoisomerase C-terminal" evidence="1">
    <location>
        <begin position="3"/>
        <end position="35"/>
    </location>
</feature>
<dbReference type="AlphaFoldDB" id="A0A377TMY6"/>
<dbReference type="InterPro" id="IPR026877">
    <property type="entry name" value="DXPR_C"/>
</dbReference>
<evidence type="ECO:0000313" key="3">
    <source>
        <dbReference type="Proteomes" id="UP000254938"/>
    </source>
</evidence>
<dbReference type="SUPFAM" id="SSF69055">
    <property type="entry name" value="1-deoxy-D-xylulose-5-phosphate reductoisomerase, C-terminal domain"/>
    <property type="match status" value="1"/>
</dbReference>
<name>A0A377TMY6_KLEPN</name>
<proteinExistence type="predicted"/>
<evidence type="ECO:0000313" key="2">
    <source>
        <dbReference type="EMBL" id="STS80316.1"/>
    </source>
</evidence>
<organism evidence="2 3">
    <name type="scientific">Klebsiella pneumoniae</name>
    <dbReference type="NCBI Taxonomy" id="573"/>
    <lineage>
        <taxon>Bacteria</taxon>
        <taxon>Pseudomonadati</taxon>
        <taxon>Pseudomonadota</taxon>
        <taxon>Gammaproteobacteria</taxon>
        <taxon>Enterobacterales</taxon>
        <taxon>Enterobacteriaceae</taxon>
        <taxon>Klebsiella/Raoultella group</taxon>
        <taxon>Klebsiella</taxon>
        <taxon>Klebsiella pneumoniae complex</taxon>
    </lineage>
</organism>
<dbReference type="Proteomes" id="UP000254938">
    <property type="component" value="Unassembled WGS sequence"/>
</dbReference>
<dbReference type="Gene3D" id="1.10.1740.10">
    <property type="match status" value="1"/>
</dbReference>
<accession>A0A377TMY6</accession>
<dbReference type="Pfam" id="PF13288">
    <property type="entry name" value="DXPR_C"/>
    <property type="match status" value="1"/>
</dbReference>